<feature type="transmembrane region" description="Helical" evidence="1">
    <location>
        <begin position="224"/>
        <end position="248"/>
    </location>
</feature>
<organism evidence="2 3">
    <name type="scientific">Geobacter metallireducens (strain ATCC 53774 / DSM 7210 / GS-15)</name>
    <dbReference type="NCBI Taxonomy" id="269799"/>
    <lineage>
        <taxon>Bacteria</taxon>
        <taxon>Pseudomonadati</taxon>
        <taxon>Thermodesulfobacteriota</taxon>
        <taxon>Desulfuromonadia</taxon>
        <taxon>Geobacterales</taxon>
        <taxon>Geobacteraceae</taxon>
        <taxon>Geobacter</taxon>
    </lineage>
</organism>
<dbReference type="PROSITE" id="PS51354">
    <property type="entry name" value="GLUTAREDOXIN_2"/>
    <property type="match status" value="1"/>
</dbReference>
<dbReference type="CDD" id="cd02947">
    <property type="entry name" value="TRX_family"/>
    <property type="match status" value="1"/>
</dbReference>
<name>Q39UR4_GEOMG</name>
<feature type="transmembrane region" description="Helical" evidence="1">
    <location>
        <begin position="199"/>
        <end position="218"/>
    </location>
</feature>
<feature type="transmembrane region" description="Helical" evidence="1">
    <location>
        <begin position="366"/>
        <end position="386"/>
    </location>
</feature>
<dbReference type="HOGENOM" id="CLU_046133_0_0_7"/>
<dbReference type="EMBL" id="CP000148">
    <property type="protein sequence ID" value="ABB32010.1"/>
    <property type="molecule type" value="Genomic_DNA"/>
</dbReference>
<keyword evidence="1" id="KW-1133">Transmembrane helix</keyword>
<feature type="transmembrane region" description="Helical" evidence="1">
    <location>
        <begin position="328"/>
        <end position="354"/>
    </location>
</feature>
<dbReference type="KEGG" id="gme:Gmet_1779"/>
<sequence>MGRGVVRLFILAGVLIVLLMTLTATGAAGSIGPKGEVTLYFFWGEGCPHCAKARPFLDDLRRKHPGLQVCDYEVLSNRKNVDILMAMAKKRGFEATGVPVFIIGNHVIAGFSEEKARDIEQKVSVELAGREATAPPATNSPPAGETITIPGICTVNPAAMSLPVFTVVIAALDSFNPCAFFVLFFLLSLMIHAHSRNRMALVGGTFVLFSGLVYFLFMAAWLNLFLLTGTLAAVTTAAGIIALMVAVINIKDFFFFEKGISLVIPEEKKPKLFERMRHLVHTGTLPSMLAGTVVLAVAANSYELLCTAGFPMVYTRLLTLRALPSSEYYLYLAFYNLIYVIPLAVIVAIFTATLGSRKLTEWQGRVLKLLSGIMMLMLGLVILLKPTLLNNALASLVLMAVALSVTAIIAVVAHRMSRQTEKPRP</sequence>
<keyword evidence="1" id="KW-0472">Membrane</keyword>
<reference evidence="2 3" key="1">
    <citation type="submission" date="2005-10" db="EMBL/GenBank/DDBJ databases">
        <title>Complete sequence of Geobacter metallireducens GS-15.</title>
        <authorList>
            <consortium name="US DOE Joint Genome Institute"/>
            <person name="Copeland A."/>
            <person name="Lucas S."/>
            <person name="Lapidus A."/>
            <person name="Barry K."/>
            <person name="Detter J.C."/>
            <person name="Glavina T."/>
            <person name="Hammon N."/>
            <person name="Israni S."/>
            <person name="Pitluck S."/>
            <person name="Di Bartolo G."/>
            <person name="Chain P."/>
            <person name="Schmutz J."/>
            <person name="Larimer F."/>
            <person name="Land M."/>
            <person name="Kyrpides N."/>
            <person name="Ivanova N."/>
            <person name="Richardson P."/>
        </authorList>
    </citation>
    <scope>NUCLEOTIDE SEQUENCE [LARGE SCALE GENOMIC DNA]</scope>
    <source>
        <strain evidence="3">ATCC 53774 / DSM 7210 / GS-15</strain>
    </source>
</reference>
<dbReference type="STRING" id="269799.Gmet_1779"/>
<dbReference type="AlphaFoldDB" id="Q39UR4"/>
<evidence type="ECO:0000256" key="1">
    <source>
        <dbReference type="SAM" id="Phobius"/>
    </source>
</evidence>
<feature type="transmembrane region" description="Helical" evidence="1">
    <location>
        <begin position="392"/>
        <end position="413"/>
    </location>
</feature>
<keyword evidence="3" id="KW-1185">Reference proteome</keyword>
<evidence type="ECO:0000313" key="2">
    <source>
        <dbReference type="EMBL" id="ABB32010.1"/>
    </source>
</evidence>
<accession>Q39UR4</accession>
<dbReference type="InterPro" id="IPR036249">
    <property type="entry name" value="Thioredoxin-like_sf"/>
</dbReference>
<gene>
    <name evidence="2" type="ordered locus">Gmet_1779</name>
</gene>
<protein>
    <submittedName>
        <fullName evidence="2">Redox-active membrane protein</fullName>
    </submittedName>
</protein>
<dbReference type="Proteomes" id="UP000007073">
    <property type="component" value="Chromosome"/>
</dbReference>
<dbReference type="eggNOG" id="COG0526">
    <property type="taxonomic scope" value="Bacteria"/>
</dbReference>
<proteinExistence type="predicted"/>
<dbReference type="Gene3D" id="3.40.30.10">
    <property type="entry name" value="Glutaredoxin"/>
    <property type="match status" value="1"/>
</dbReference>
<evidence type="ECO:0000313" key="3">
    <source>
        <dbReference type="Proteomes" id="UP000007073"/>
    </source>
</evidence>
<feature type="transmembrane region" description="Helical" evidence="1">
    <location>
        <begin position="164"/>
        <end position="187"/>
    </location>
</feature>
<dbReference type="SUPFAM" id="SSF52833">
    <property type="entry name" value="Thioredoxin-like"/>
    <property type="match status" value="1"/>
</dbReference>
<feature type="transmembrane region" description="Helical" evidence="1">
    <location>
        <begin position="279"/>
        <end position="302"/>
    </location>
</feature>
<keyword evidence="1" id="KW-0812">Transmembrane</keyword>
<reference evidence="2 3" key="2">
    <citation type="journal article" date="2009" name="BMC Microbiol.">
        <title>The genome sequence of Geobacter metallireducens: features of metabolism, physiology and regulation common and dissimilar to Geobacter sulfurreducens.</title>
        <authorList>
            <person name="Aklujkar M."/>
            <person name="Krushkal J."/>
            <person name="DiBartolo G."/>
            <person name="Lapidus A."/>
            <person name="Land M.L."/>
            <person name="Lovley D.R."/>
        </authorList>
    </citation>
    <scope>NUCLEOTIDE SEQUENCE [LARGE SCALE GENOMIC DNA]</scope>
    <source>
        <strain evidence="3">ATCC 53774 / DSM 7210 / GS-15</strain>
    </source>
</reference>
<dbReference type="RefSeq" id="WP_004513324.1">
    <property type="nucleotide sequence ID" value="NC_007517.1"/>
</dbReference>